<dbReference type="AlphaFoldDB" id="A0A975SQ21"/>
<keyword evidence="3" id="KW-1185">Reference proteome</keyword>
<dbReference type="InterPro" id="IPR039567">
    <property type="entry name" value="Gly-zipper"/>
</dbReference>
<protein>
    <submittedName>
        <fullName evidence="2">Glycine zipper 2TM domain-containing protein</fullName>
    </submittedName>
</protein>
<gene>
    <name evidence="2" type="ORF">Azoinq_00020</name>
</gene>
<proteinExistence type="predicted"/>
<evidence type="ECO:0000313" key="3">
    <source>
        <dbReference type="Proteomes" id="UP000683428"/>
    </source>
</evidence>
<organism evidence="2 3">
    <name type="scientific">Azospira inquinata</name>
    <dbReference type="NCBI Taxonomy" id="2785627"/>
    <lineage>
        <taxon>Bacteria</taxon>
        <taxon>Pseudomonadati</taxon>
        <taxon>Pseudomonadota</taxon>
        <taxon>Betaproteobacteria</taxon>
        <taxon>Rhodocyclales</taxon>
        <taxon>Rhodocyclaceae</taxon>
        <taxon>Azospira</taxon>
    </lineage>
</organism>
<dbReference type="EMBL" id="CP064782">
    <property type="protein sequence ID" value="QWT50412.1"/>
    <property type="molecule type" value="Genomic_DNA"/>
</dbReference>
<feature type="domain" description="Glycine zipper" evidence="1">
    <location>
        <begin position="33"/>
        <end position="77"/>
    </location>
</feature>
<dbReference type="KEGG" id="aiq:Azoinq_00020"/>
<accession>A0A975SQ21</accession>
<reference evidence="2" key="1">
    <citation type="submission" date="2020-11" db="EMBL/GenBank/DDBJ databases">
        <title>Azospira inquinata sp. nov.</title>
        <authorList>
            <person name="Moe W.M."/>
            <person name="Mikes M.C."/>
        </authorList>
    </citation>
    <scope>NUCLEOTIDE SEQUENCE</scope>
    <source>
        <strain evidence="2">Azo-3</strain>
    </source>
</reference>
<evidence type="ECO:0000259" key="1">
    <source>
        <dbReference type="Pfam" id="PF13488"/>
    </source>
</evidence>
<dbReference type="Proteomes" id="UP000683428">
    <property type="component" value="Chromosome"/>
</dbReference>
<sequence>MAPRLGASGLTLALVLGVASLAGCGTNPSRQQIGTATGAVVGGLVGSSLTFGSTGGTVVGAAVGGVIGNEIGKNMEHRRR</sequence>
<dbReference type="Pfam" id="PF13488">
    <property type="entry name" value="Gly-zipper_Omp"/>
    <property type="match status" value="1"/>
</dbReference>
<name>A0A975SQ21_9RHOO</name>
<dbReference type="PROSITE" id="PS51257">
    <property type="entry name" value="PROKAR_LIPOPROTEIN"/>
    <property type="match status" value="1"/>
</dbReference>
<evidence type="ECO:0000313" key="2">
    <source>
        <dbReference type="EMBL" id="QWT50412.1"/>
    </source>
</evidence>